<dbReference type="PROSITE" id="PS51421">
    <property type="entry name" value="RAS"/>
    <property type="match status" value="1"/>
</dbReference>
<dbReference type="InterPro" id="IPR022742">
    <property type="entry name" value="Hydrolase_4"/>
</dbReference>
<dbReference type="Gene3D" id="3.40.50.1820">
    <property type="entry name" value="alpha/beta hydrolase"/>
    <property type="match status" value="1"/>
</dbReference>
<dbReference type="Pfam" id="PF08386">
    <property type="entry name" value="Abhydrolase_4"/>
    <property type="match status" value="1"/>
</dbReference>
<dbReference type="InterPro" id="IPR013595">
    <property type="entry name" value="Pept_S33_TAP-like_C"/>
</dbReference>
<dbReference type="PROSITE" id="PS51419">
    <property type="entry name" value="RAB"/>
    <property type="match status" value="1"/>
</dbReference>
<keyword evidence="7" id="KW-1185">Reference proteome</keyword>
<dbReference type="SMART" id="SM00173">
    <property type="entry name" value="RAS"/>
    <property type="match status" value="1"/>
</dbReference>
<keyword evidence="1" id="KW-0547">Nucleotide-binding</keyword>
<accession>A0A1Q9DCF5</accession>
<dbReference type="InterPro" id="IPR029058">
    <property type="entry name" value="AB_hydrolase_fold"/>
</dbReference>
<organism evidence="6 7">
    <name type="scientific">Symbiodinium microadriaticum</name>
    <name type="common">Dinoflagellate</name>
    <name type="synonym">Zooxanthella microadriatica</name>
    <dbReference type="NCBI Taxonomy" id="2951"/>
    <lineage>
        <taxon>Eukaryota</taxon>
        <taxon>Sar</taxon>
        <taxon>Alveolata</taxon>
        <taxon>Dinophyceae</taxon>
        <taxon>Suessiales</taxon>
        <taxon>Symbiodiniaceae</taxon>
        <taxon>Symbiodinium</taxon>
    </lineage>
</organism>
<gene>
    <name evidence="6" type="primary">RAB13</name>
    <name evidence="6" type="ORF">AK812_SmicGene25301</name>
</gene>
<dbReference type="InterPro" id="IPR027417">
    <property type="entry name" value="P-loop_NTPase"/>
</dbReference>
<sequence>MGAAESEPVAGPHERNVHAVDGTVLPSKLFTVEEGLGSTSRPTVFTFLHGLGERMSDYDETAKSTNMQKVLQAMPENSARPRIVLFDARGHGTSTGWERGGPDQFHWRCLGADMLHVAAAHTDQPRDPSYIFGGCSMGAAAAVWAALLSPRKVRGLVLYLVPTMWAGRQARRGVLEAKAASVRETDPIQYDVMLGAARADFPPRDEMQRLAETGVPVLVVNARDDPIHPMSSAEAVKETFGQSATLVVVDKVQDAPSKFTEELVKWLAALPGCGPLLEVVQYFVVGALEEWSACSCRPGASMAGAREQLKQIAETASLEHLQQLLAYAVELGIRADEGADEGQPVVDIRVLYPSGEVALNEPLPGRMTVGAVLLRLGTQGEAPGRMSLLLGTNVLRRDSRLLDLNLTAQDCLYLVRRATGTYTQWNPSALTGAYLSEDPRPEAQHDHLAKCVILGAAGVGKTALLRSLCSEAFSDDIQPTIGIDFKILNLKSEDGIKLKVQLWDTAGQPRFRPIAKSYMRGASGFLAVFSLCNRHSLQDLFELLESAEANNHEACRCICLVGTHADSPNPAVAEEEILQFARDKNYQYFAVSNKTGQGIDQPFSAWLDSYLQVVAH</sequence>
<evidence type="ECO:0000313" key="7">
    <source>
        <dbReference type="Proteomes" id="UP000186817"/>
    </source>
</evidence>
<dbReference type="PANTHER" id="PTHR47977">
    <property type="entry name" value="RAS-RELATED PROTEIN RAB"/>
    <property type="match status" value="1"/>
</dbReference>
<keyword evidence="2" id="KW-0342">GTP-binding</keyword>
<dbReference type="FunFam" id="3.40.50.300:FF:001447">
    <property type="entry name" value="Ras-related protein Rab-1B"/>
    <property type="match status" value="1"/>
</dbReference>
<dbReference type="Proteomes" id="UP000186817">
    <property type="component" value="Unassembled WGS sequence"/>
</dbReference>
<dbReference type="Pfam" id="PF00071">
    <property type="entry name" value="Ras"/>
    <property type="match status" value="1"/>
</dbReference>
<dbReference type="GO" id="GO:0003924">
    <property type="term" value="F:GTPase activity"/>
    <property type="evidence" value="ECO:0007669"/>
    <property type="project" value="InterPro"/>
</dbReference>
<dbReference type="NCBIfam" id="TIGR00231">
    <property type="entry name" value="small_GTP"/>
    <property type="match status" value="1"/>
</dbReference>
<evidence type="ECO:0000259" key="5">
    <source>
        <dbReference type="Pfam" id="PF12146"/>
    </source>
</evidence>
<dbReference type="GO" id="GO:0005525">
    <property type="term" value="F:GTP binding"/>
    <property type="evidence" value="ECO:0007669"/>
    <property type="project" value="UniProtKB-KW"/>
</dbReference>
<protein>
    <submittedName>
        <fullName evidence="6">Ras-related protein Rab-13</fullName>
    </submittedName>
</protein>
<dbReference type="Gene3D" id="3.40.50.300">
    <property type="entry name" value="P-loop containing nucleotide triphosphate hydrolases"/>
    <property type="match status" value="1"/>
</dbReference>
<dbReference type="PRINTS" id="PR00449">
    <property type="entry name" value="RASTRNSFRMNG"/>
</dbReference>
<feature type="domain" description="Serine aminopeptidase S33" evidence="5">
    <location>
        <begin position="45"/>
        <end position="158"/>
    </location>
</feature>
<dbReference type="InterPro" id="IPR050227">
    <property type="entry name" value="Rab"/>
</dbReference>
<dbReference type="Pfam" id="PF12146">
    <property type="entry name" value="Hydrolase_4"/>
    <property type="match status" value="1"/>
</dbReference>
<dbReference type="EMBL" id="LSRX01000605">
    <property type="protein sequence ID" value="OLP92861.1"/>
    <property type="molecule type" value="Genomic_DNA"/>
</dbReference>
<dbReference type="OrthoDB" id="413584at2759"/>
<dbReference type="InterPro" id="IPR001806">
    <property type="entry name" value="Small_GTPase"/>
</dbReference>
<dbReference type="SUPFAM" id="SSF52540">
    <property type="entry name" value="P-loop containing nucleoside triphosphate hydrolases"/>
    <property type="match status" value="1"/>
</dbReference>
<dbReference type="SMART" id="SM00174">
    <property type="entry name" value="RHO"/>
    <property type="match status" value="1"/>
</dbReference>
<dbReference type="CDD" id="cd00154">
    <property type="entry name" value="Rab"/>
    <property type="match status" value="1"/>
</dbReference>
<evidence type="ECO:0000313" key="6">
    <source>
        <dbReference type="EMBL" id="OLP92861.1"/>
    </source>
</evidence>
<dbReference type="InterPro" id="IPR005225">
    <property type="entry name" value="Small_GTP-bd"/>
</dbReference>
<dbReference type="SUPFAM" id="SSF53474">
    <property type="entry name" value="alpha/beta-Hydrolases"/>
    <property type="match status" value="1"/>
</dbReference>
<dbReference type="SMART" id="SM00175">
    <property type="entry name" value="RAB"/>
    <property type="match status" value="1"/>
</dbReference>
<evidence type="ECO:0000256" key="2">
    <source>
        <dbReference type="ARBA" id="ARBA00023134"/>
    </source>
</evidence>
<comment type="caution">
    <text evidence="6">The sequence shown here is derived from an EMBL/GenBank/DDBJ whole genome shotgun (WGS) entry which is preliminary data.</text>
</comment>
<evidence type="ECO:0000259" key="4">
    <source>
        <dbReference type="Pfam" id="PF08386"/>
    </source>
</evidence>
<evidence type="ECO:0000256" key="1">
    <source>
        <dbReference type="ARBA" id="ARBA00022741"/>
    </source>
</evidence>
<name>A0A1Q9DCF5_SYMMI</name>
<reference evidence="6 7" key="1">
    <citation type="submission" date="2016-02" db="EMBL/GenBank/DDBJ databases">
        <title>Genome analysis of coral dinoflagellate symbionts highlights evolutionary adaptations to a symbiotic lifestyle.</title>
        <authorList>
            <person name="Aranda M."/>
            <person name="Li Y."/>
            <person name="Liew Y.J."/>
            <person name="Baumgarten S."/>
            <person name="Simakov O."/>
            <person name="Wilson M."/>
            <person name="Piel J."/>
            <person name="Ashoor H."/>
            <person name="Bougouffa S."/>
            <person name="Bajic V.B."/>
            <person name="Ryu T."/>
            <person name="Ravasi T."/>
            <person name="Bayer T."/>
            <person name="Micklem G."/>
            <person name="Kim H."/>
            <person name="Bhak J."/>
            <person name="Lajeunesse T.C."/>
            <person name="Voolstra C.R."/>
        </authorList>
    </citation>
    <scope>NUCLEOTIDE SEQUENCE [LARGE SCALE GENOMIC DNA]</scope>
    <source>
        <strain evidence="6 7">CCMP2467</strain>
    </source>
</reference>
<feature type="region of interest" description="Disordered" evidence="3">
    <location>
        <begin position="1"/>
        <end position="20"/>
    </location>
</feature>
<dbReference type="AlphaFoldDB" id="A0A1Q9DCF5"/>
<proteinExistence type="predicted"/>
<evidence type="ECO:0000256" key="3">
    <source>
        <dbReference type="SAM" id="MobiDB-lite"/>
    </source>
</evidence>
<feature type="domain" description="Peptidase S33 tripeptidyl aminopeptidase-like C-terminal" evidence="4">
    <location>
        <begin position="201"/>
        <end position="250"/>
    </location>
</feature>